<sequence length="116" mass="12842">MQTDDFIPRDRLFVIANLVALVVAPDKLYDLFFNFLLGKSYINALLTTLNARQVIQNSQTTTSNNTLSTSFQTLKTGRSAKVDAINVVVDVESFSNISSPRNVGMLKLGVAREDSR</sequence>
<dbReference type="AlphaFoldDB" id="A0A067NY72"/>
<protein>
    <submittedName>
        <fullName evidence="1">Uncharacterized protein</fullName>
    </submittedName>
</protein>
<reference evidence="2" key="1">
    <citation type="journal article" date="2014" name="Proc. Natl. Acad. Sci. U.S.A.">
        <title>Extensive sampling of basidiomycete genomes demonstrates inadequacy of the white-rot/brown-rot paradigm for wood decay fungi.</title>
        <authorList>
            <person name="Riley R."/>
            <person name="Salamov A.A."/>
            <person name="Brown D.W."/>
            <person name="Nagy L.G."/>
            <person name="Floudas D."/>
            <person name="Held B.W."/>
            <person name="Levasseur A."/>
            <person name="Lombard V."/>
            <person name="Morin E."/>
            <person name="Otillar R."/>
            <person name="Lindquist E.A."/>
            <person name="Sun H."/>
            <person name="LaButti K.M."/>
            <person name="Schmutz J."/>
            <person name="Jabbour D."/>
            <person name="Luo H."/>
            <person name="Baker S.E."/>
            <person name="Pisabarro A.G."/>
            <person name="Walton J.D."/>
            <person name="Blanchette R.A."/>
            <person name="Henrissat B."/>
            <person name="Martin F."/>
            <person name="Cullen D."/>
            <person name="Hibbett D.S."/>
            <person name="Grigoriev I.V."/>
        </authorList>
    </citation>
    <scope>NUCLEOTIDE SEQUENCE [LARGE SCALE GENOMIC DNA]</scope>
    <source>
        <strain evidence="2">PC15</strain>
    </source>
</reference>
<proteinExistence type="predicted"/>
<evidence type="ECO:0000313" key="2">
    <source>
        <dbReference type="Proteomes" id="UP000027073"/>
    </source>
</evidence>
<gene>
    <name evidence="1" type="ORF">PLEOSDRAFT_154133</name>
</gene>
<dbReference type="EMBL" id="KL198005">
    <property type="protein sequence ID" value="KDQ31925.1"/>
    <property type="molecule type" value="Genomic_DNA"/>
</dbReference>
<dbReference type="InParanoid" id="A0A067NY72"/>
<dbReference type="OrthoDB" id="2535105at2759"/>
<accession>A0A067NY72</accession>
<dbReference type="HOGENOM" id="CLU_2097836_0_0_1"/>
<evidence type="ECO:0000313" key="1">
    <source>
        <dbReference type="EMBL" id="KDQ31925.1"/>
    </source>
</evidence>
<dbReference type="VEuPathDB" id="FungiDB:PLEOSDRAFT_154133"/>
<organism evidence="1 2">
    <name type="scientific">Pleurotus ostreatus (strain PC15)</name>
    <name type="common">Oyster mushroom</name>
    <dbReference type="NCBI Taxonomy" id="1137138"/>
    <lineage>
        <taxon>Eukaryota</taxon>
        <taxon>Fungi</taxon>
        <taxon>Dikarya</taxon>
        <taxon>Basidiomycota</taxon>
        <taxon>Agaricomycotina</taxon>
        <taxon>Agaricomycetes</taxon>
        <taxon>Agaricomycetidae</taxon>
        <taxon>Agaricales</taxon>
        <taxon>Pleurotineae</taxon>
        <taxon>Pleurotaceae</taxon>
        <taxon>Pleurotus</taxon>
    </lineage>
</organism>
<name>A0A067NY72_PLEO1</name>
<dbReference type="Proteomes" id="UP000027073">
    <property type="component" value="Unassembled WGS sequence"/>
</dbReference>